<evidence type="ECO:0000256" key="4">
    <source>
        <dbReference type="ARBA" id="ARBA00022984"/>
    </source>
</evidence>
<dbReference type="InterPro" id="IPR022029">
    <property type="entry name" value="YoaR-like_PG-bd"/>
</dbReference>
<keyword evidence="7" id="KW-0472">Membrane</keyword>
<dbReference type="InterPro" id="IPR050979">
    <property type="entry name" value="LD-transpeptidase"/>
</dbReference>
<evidence type="ECO:0000256" key="2">
    <source>
        <dbReference type="ARBA" id="ARBA00022679"/>
    </source>
</evidence>
<comment type="pathway">
    <text evidence="1 6">Cell wall biogenesis; peptidoglycan biosynthesis.</text>
</comment>
<proteinExistence type="predicted"/>
<feature type="active site" description="Nucleophile" evidence="6">
    <location>
        <position position="436"/>
    </location>
</feature>
<dbReference type="Gene3D" id="2.40.440.10">
    <property type="entry name" value="L,D-transpeptidase catalytic domain-like"/>
    <property type="match status" value="1"/>
</dbReference>
<evidence type="ECO:0000313" key="9">
    <source>
        <dbReference type="EMBL" id="MBY0756875.1"/>
    </source>
</evidence>
<dbReference type="SUPFAM" id="SSF141523">
    <property type="entry name" value="L,D-transpeptidase catalytic domain-like"/>
    <property type="match status" value="1"/>
</dbReference>
<keyword evidence="2" id="KW-0808">Transferase</keyword>
<feature type="active site" description="Proton donor/acceptor" evidence="6">
    <location>
        <position position="415"/>
    </location>
</feature>
<sequence length="462" mass="52321">MEKEKNNRKKIITGIIIAVCILLVAYLGMSFYFTNHFYFGSEINGISVSGETVEEANEKISSQIGAYKLELQGRDNLDAEITASDIGLQYNSTDKIQELKDSQNPFAWIIHIFKAKNSEVTEMASYDKQKLDKYINELPYFKKKNIVEPKNVSFKYEDGQYKVVDEVYGTKVNKETLYNEIVKAIASGRHTLNLEEANCYENPKYTTKSPEVAQTKDKLDKYVKTNVTYTIGYNKVNLDGSTINKWLEVNNDLNAIINENKVRNYVTNLAKTYNTYGKTRDFKTTLGTVVKVPGGDYGWAISIPNETQALMEDIKNGETVKRDPKYSQTAAAYGIDDIGNTYVELDMTKQHLWYYKDGVLVAEGDVVTGNESKKWGTPVGTYRLKYKEKNAILKGDNYSSKVDYWMPFNGGIGLHDASWRNKFGGEIYKNSGSHGCVNAPHALAEKVFNNIEPNTPVVCYFE</sequence>
<evidence type="ECO:0000256" key="3">
    <source>
        <dbReference type="ARBA" id="ARBA00022960"/>
    </source>
</evidence>
<dbReference type="InterPro" id="IPR038054">
    <property type="entry name" value="LD_TPept-like_central_sf"/>
</dbReference>
<keyword evidence="10" id="KW-1185">Reference proteome</keyword>
<dbReference type="PROSITE" id="PS52029">
    <property type="entry name" value="LD_TPASE"/>
    <property type="match status" value="1"/>
</dbReference>
<evidence type="ECO:0000256" key="5">
    <source>
        <dbReference type="ARBA" id="ARBA00023316"/>
    </source>
</evidence>
<evidence type="ECO:0000256" key="7">
    <source>
        <dbReference type="SAM" id="Phobius"/>
    </source>
</evidence>
<feature type="transmembrane region" description="Helical" evidence="7">
    <location>
        <begin position="12"/>
        <end position="33"/>
    </location>
</feature>
<organism evidence="9 10">
    <name type="scientific">Clostridium sardiniense</name>
    <name type="common">Clostridium absonum</name>
    <dbReference type="NCBI Taxonomy" id="29369"/>
    <lineage>
        <taxon>Bacteria</taxon>
        <taxon>Bacillati</taxon>
        <taxon>Bacillota</taxon>
        <taxon>Clostridia</taxon>
        <taxon>Eubacteriales</taxon>
        <taxon>Clostridiaceae</taxon>
        <taxon>Clostridium</taxon>
    </lineage>
</organism>
<evidence type="ECO:0000313" key="10">
    <source>
        <dbReference type="Proteomes" id="UP001299068"/>
    </source>
</evidence>
<dbReference type="SUPFAM" id="SSF143985">
    <property type="entry name" value="L,D-transpeptidase pre-catalytic domain-like"/>
    <property type="match status" value="1"/>
</dbReference>
<feature type="domain" description="L,D-TPase catalytic" evidence="8">
    <location>
        <begin position="341"/>
        <end position="460"/>
    </location>
</feature>
<dbReference type="RefSeq" id="WP_221862088.1">
    <property type="nucleotide sequence ID" value="NZ_JAIKTU010000014.1"/>
</dbReference>
<dbReference type="PANTHER" id="PTHR30582">
    <property type="entry name" value="L,D-TRANSPEPTIDASE"/>
    <property type="match status" value="1"/>
</dbReference>
<keyword evidence="7" id="KW-1133">Transmembrane helix</keyword>
<evidence type="ECO:0000259" key="8">
    <source>
        <dbReference type="PROSITE" id="PS52029"/>
    </source>
</evidence>
<name>A0ABS7L1C6_CLOSR</name>
<dbReference type="Pfam" id="PF03734">
    <property type="entry name" value="YkuD"/>
    <property type="match status" value="1"/>
</dbReference>
<dbReference type="EMBL" id="JAIKTU010000014">
    <property type="protein sequence ID" value="MBY0756875.1"/>
    <property type="molecule type" value="Genomic_DNA"/>
</dbReference>
<gene>
    <name evidence="9" type="ORF">K5V21_15630</name>
</gene>
<accession>A0ABS7L1C6</accession>
<dbReference type="InterPro" id="IPR038063">
    <property type="entry name" value="Transpep_catalytic_dom"/>
</dbReference>
<dbReference type="Proteomes" id="UP001299068">
    <property type="component" value="Unassembled WGS sequence"/>
</dbReference>
<dbReference type="Pfam" id="PF12229">
    <property type="entry name" value="PG_binding_4"/>
    <property type="match status" value="2"/>
</dbReference>
<keyword evidence="4 6" id="KW-0573">Peptidoglycan synthesis</keyword>
<dbReference type="Gene3D" id="3.10.20.800">
    <property type="match status" value="1"/>
</dbReference>
<keyword evidence="5 6" id="KW-0961">Cell wall biogenesis/degradation</keyword>
<dbReference type="CDD" id="cd16913">
    <property type="entry name" value="YkuD_like"/>
    <property type="match status" value="1"/>
</dbReference>
<dbReference type="PANTHER" id="PTHR30582:SF33">
    <property type="entry name" value="EXPORTED PROTEIN"/>
    <property type="match status" value="1"/>
</dbReference>
<keyword evidence="7" id="KW-0812">Transmembrane</keyword>
<keyword evidence="3 6" id="KW-0133">Cell shape</keyword>
<evidence type="ECO:0000256" key="1">
    <source>
        <dbReference type="ARBA" id="ARBA00004752"/>
    </source>
</evidence>
<protein>
    <submittedName>
        <fullName evidence="9">Peptidoglycan binding domain-containing protein</fullName>
    </submittedName>
</protein>
<evidence type="ECO:0000256" key="6">
    <source>
        <dbReference type="PROSITE-ProRule" id="PRU01373"/>
    </source>
</evidence>
<reference evidence="9 10" key="1">
    <citation type="journal article" date="2021" name="Cell Host Microbe">
        <title>in vivo commensal control of Clostridioides difficile virulence.</title>
        <authorList>
            <person name="Girinathan B.P."/>
            <person name="Dibenedetto N."/>
            <person name="Worley J.N."/>
            <person name="Peltier J."/>
            <person name="Arrieta-Ortiz M.L."/>
            <person name="Rupa Christinal Immanuel S."/>
            <person name="Lavin R."/>
            <person name="Delaney M.L."/>
            <person name="Cummins C."/>
            <person name="Hoffmann M."/>
            <person name="Luo Y."/>
            <person name="Gonzalez-Escalona N."/>
            <person name="Allard M."/>
            <person name="Onderdonk A.B."/>
            <person name="Gerber G.K."/>
            <person name="Sonenshein A.L."/>
            <person name="Baliga N."/>
            <person name="Dupuy B."/>
            <person name="Bry L."/>
        </authorList>
    </citation>
    <scope>NUCLEOTIDE SEQUENCE [LARGE SCALE GENOMIC DNA]</scope>
    <source>
        <strain evidence="9 10">DSM 599</strain>
    </source>
</reference>
<comment type="caution">
    <text evidence="9">The sequence shown here is derived from an EMBL/GenBank/DDBJ whole genome shotgun (WGS) entry which is preliminary data.</text>
</comment>
<dbReference type="InterPro" id="IPR005490">
    <property type="entry name" value="LD_TPept_cat_dom"/>
</dbReference>